<protein>
    <submittedName>
        <fullName evidence="2">Uncharacterized protein</fullName>
    </submittedName>
</protein>
<evidence type="ECO:0000256" key="1">
    <source>
        <dbReference type="SAM" id="MobiDB-lite"/>
    </source>
</evidence>
<dbReference type="Proteomes" id="UP000002565">
    <property type="component" value="Chromosome 1"/>
</dbReference>
<organism evidence="2 3">
    <name type="scientific">Brucella abortus (strain S19)</name>
    <dbReference type="NCBI Taxonomy" id="430066"/>
    <lineage>
        <taxon>Bacteria</taxon>
        <taxon>Pseudomonadati</taxon>
        <taxon>Pseudomonadota</taxon>
        <taxon>Alphaproteobacteria</taxon>
        <taxon>Hyphomicrobiales</taxon>
        <taxon>Brucellaceae</taxon>
        <taxon>Brucella/Ochrobactrum group</taxon>
        <taxon>Brucella</taxon>
    </lineage>
</organism>
<dbReference type="AlphaFoldDB" id="A0A0F6ARI5"/>
<dbReference type="EMBL" id="CP000887">
    <property type="protein sequence ID" value="ACD72823.1"/>
    <property type="molecule type" value="Genomic_DNA"/>
</dbReference>
<proteinExistence type="predicted"/>
<sequence length="48" mass="5501">MHDAGQIIQKDVTDLYSYQPRAGFSSLMKPSSQVTWASRNRRGHLTKH</sequence>
<dbReference type="HOGENOM" id="CLU_3150246_0_0_5"/>
<gene>
    <name evidence="2" type="ordered locus">BAbS19_I13280</name>
</gene>
<evidence type="ECO:0000313" key="2">
    <source>
        <dbReference type="EMBL" id="ACD72823.1"/>
    </source>
</evidence>
<accession>A0A0F6ARI5</accession>
<name>A0A0F6ARI5_BRUA1</name>
<feature type="compositionally biased region" description="Polar residues" evidence="1">
    <location>
        <begin position="29"/>
        <end position="38"/>
    </location>
</feature>
<feature type="region of interest" description="Disordered" evidence="1">
    <location>
        <begin position="29"/>
        <end position="48"/>
    </location>
</feature>
<reference evidence="2 3" key="1">
    <citation type="journal article" date="2008" name="PLoS ONE">
        <title>Genome sequence of Brucella abortus vaccine strain S19 compared to virulent strains yields candidate virulence genes.</title>
        <authorList>
            <person name="Crasta O.R."/>
            <person name="Folkerts O."/>
            <person name="Fei Z."/>
            <person name="Mane S.P."/>
            <person name="Evans C."/>
            <person name="Martino-Catt S."/>
            <person name="Bricker B."/>
            <person name="Yu G."/>
            <person name="Du L."/>
            <person name="Sobral B.W."/>
        </authorList>
    </citation>
    <scope>NUCLEOTIDE SEQUENCE [LARGE SCALE GENOMIC DNA]</scope>
    <source>
        <strain evidence="2 3">S19</strain>
    </source>
</reference>
<dbReference type="KEGG" id="bmc:BAbS19_I13280"/>
<evidence type="ECO:0000313" key="3">
    <source>
        <dbReference type="Proteomes" id="UP000002565"/>
    </source>
</evidence>
<feature type="compositionally biased region" description="Basic residues" evidence="1">
    <location>
        <begin position="39"/>
        <end position="48"/>
    </location>
</feature>